<feature type="domain" description="Sec16 central conserved" evidence="10">
    <location>
        <begin position="731"/>
        <end position="865"/>
    </location>
</feature>
<feature type="region of interest" description="Disordered" evidence="8">
    <location>
        <begin position="541"/>
        <end position="694"/>
    </location>
</feature>
<keyword evidence="5 7" id="KW-0931">ER-Golgi transport</keyword>
<evidence type="ECO:0000256" key="6">
    <source>
        <dbReference type="ARBA" id="ARBA00024687"/>
    </source>
</evidence>
<feature type="compositionally biased region" description="Low complexity" evidence="8">
    <location>
        <begin position="1444"/>
        <end position="1456"/>
    </location>
</feature>
<proteinExistence type="inferred from homology"/>
<feature type="region of interest" description="Disordered" evidence="8">
    <location>
        <begin position="300"/>
        <end position="391"/>
    </location>
</feature>
<gene>
    <name evidence="11" type="ORF">EVG20_g1803</name>
</gene>
<dbReference type="Pfam" id="PF12931">
    <property type="entry name" value="TPR_Sec16"/>
    <property type="match status" value="1"/>
</dbReference>
<evidence type="ECO:0000256" key="7">
    <source>
        <dbReference type="RuleBase" id="RU364101"/>
    </source>
</evidence>
<feature type="region of interest" description="Disordered" evidence="8">
    <location>
        <begin position="1394"/>
        <end position="1550"/>
    </location>
</feature>
<comment type="function">
    <text evidence="6 7">Involved in the initiation of assembly of the COPII coat required for the formation of transport vesicles from the endoplasmic reticulum (ER) and the selection of cargo molecules. Also involved in autophagy.</text>
</comment>
<evidence type="ECO:0000256" key="1">
    <source>
        <dbReference type="ARBA" id="ARBA00004397"/>
    </source>
</evidence>
<feature type="compositionally biased region" description="Low complexity" evidence="8">
    <location>
        <begin position="1478"/>
        <end position="1498"/>
    </location>
</feature>
<feature type="compositionally biased region" description="Polar residues" evidence="8">
    <location>
        <begin position="107"/>
        <end position="128"/>
    </location>
</feature>
<keyword evidence="4 7" id="KW-0256">Endoplasmic reticulum</keyword>
<comment type="caution">
    <text evidence="11">The sequence shown here is derived from an EMBL/GenBank/DDBJ whole genome shotgun (WGS) entry which is preliminary data.</text>
</comment>
<evidence type="ECO:0000256" key="5">
    <source>
        <dbReference type="ARBA" id="ARBA00022892"/>
    </source>
</evidence>
<dbReference type="Gene3D" id="1.25.40.1030">
    <property type="match status" value="1"/>
</dbReference>
<name>A0A4Y9ZAJ9_9AGAM</name>
<dbReference type="GO" id="GO:0007030">
    <property type="term" value="P:Golgi organization"/>
    <property type="evidence" value="ECO:0007669"/>
    <property type="project" value="TreeGrafter"/>
</dbReference>
<feature type="compositionally biased region" description="Low complexity" evidence="8">
    <location>
        <begin position="230"/>
        <end position="239"/>
    </location>
</feature>
<dbReference type="PANTHER" id="PTHR13402:SF6">
    <property type="entry name" value="SECRETORY 16, ISOFORM I"/>
    <property type="match status" value="1"/>
</dbReference>
<evidence type="ECO:0000256" key="8">
    <source>
        <dbReference type="SAM" id="MobiDB-lite"/>
    </source>
</evidence>
<feature type="compositionally biased region" description="Low complexity" evidence="8">
    <location>
        <begin position="351"/>
        <end position="363"/>
    </location>
</feature>
<keyword evidence="7" id="KW-0653">Protein transport</keyword>
<evidence type="ECO:0000313" key="11">
    <source>
        <dbReference type="EMBL" id="TFY71190.1"/>
    </source>
</evidence>
<dbReference type="STRING" id="205917.A0A4Y9ZAJ9"/>
<dbReference type="InterPro" id="IPR024340">
    <property type="entry name" value="Sec16_CCD"/>
</dbReference>
<sequence length="1711" mass="180161">MTSLEAAASLFGSDDPASDPFGAIVGPDEQQPSTAQQAYPLHAPDTASFPLDSSVNRQGADASVHHAAEYSSWSDTSANASAYGANAQHHYQAADASSAYYPPQDGQDPNLQWSSSQYGGGHSQTDYQPSVTASQVPIYSQSPYQPYAPPPAQHSTPAQPYDSYAPTRTYTQPAQPSSYDPYTPATSNPSQAAAPSASSASYDPYTPYAPAISQYEPTPHANVNQSYAYPSTTTTATPVTEPPPKPALNRPKTYDAYDPPLPPPKQPKRLATTPGLRAVSPAIGQHAYSTYNAEIRAQAGSPYAPPVNTHIPNGHPLPPPRSESLSHLQPYPNAQGHHSHAPAPYAPPQAPAAAEYSSPASYATSLPPPPQVQPASYAQPTEHNTFSGYAPAHEEFGHSQHESWNGSHAAESRDPYAVESLEETHVSETVVHAQTHVEPTNAEVEHPYSSDFPIESEAAPVHVNGYEPYSSSDNWSGFVEDNAAPSHEDTLEDPEGASWGREAGTATPRTTKAADFAHTSPPLPAADFAASSSSIPVPITQGTTVPVASPPRAFARAKSPPRAMSPARAMSPGAASISSHTSKLSHVSSPQAPYDPYNPVTALSTSPASRVSSPSSMRSWKSPRVSAYDPYAPAAGTDASAPRERSMSNGSAYSISSALQDPYAPGQRPRQGSDLAPNKRYSYQSTPLKSSAVDQGPSQVLFVGGQTQAPYAPSPSLLGTNDPLGRTSGRAPIISFGFGGKFVTCKHGSSTLSTGFDVALSSRQTTSIEIRLLHTVIPESALDSSITSYPGPLFCDPGASTSLVRTGPAAQAKTNKARVIKYLEERADEISRGVGYLHEGTPERRRSEGKLVLVKLLKVMVENDGHLTGSSQAEAAARAALVSRANDSPSGTAADPLPGVSDFAYPSLSLPVADPNDTIVSTVNVKSSALDKIQEFLVRGDRRNAYHYALDERLYAHAMVIASSVDKEAWKEVVSEFIKAELTAKDEPNGKTLRVKDAAPAASNGRESLRVAYSLFSGQGAASVHELIPVKSLQKAPDTLQVPQAPHITPLSPNFPAPSVTTAIPSESLSKWCETAAMIMSGPSQAESTSALMALGDCLLANQWIEAAHSCYLLAGQASVLAGIGSSSARVILVGGSRNAATSVHVDHDPIIFSEIVEFAMSLATPPKGQDAFSGLPNLQAYKLVRAANLAEFGHVQIANRYCEAIAASISRGNAFVNPIFIEQLKELSERLVGAPSQDKNGSWMTGKMPRPSLDSIGNWLEGRLTKFIAGDGESPGPKDETFAEQKGYIGPFSHYSTISSTTSSTAPSPQPTQMNHNVLPSQPNVPHRTGSAQAVRAIGNPQFQIDRASSAMEYRPFPRNSSPVPRIASANAATSTFAQAGYGYTPYGQSGSYGQSNGLHPMSSIPDMSANPSPDGTKTAHDTGAGNAGNASATSPWWGSSYPEESAASTPTATTFYQVDQNSSPSSSGFVSLMDDPALSGPSSATTPSATSSTLATHQEQDDEEDLGFGNSSSKRATPQGDKTEEVKPAPEKKSTASLDKPAATPTTSWFSKWWKKEGTPGPVKATLGEENSFYYDKELKRWVNKKAGSEASSPVSPPPPPSRAQTASPGRSAPRMPNGTSPVPPPARAASAMDMTAIPPRRSLNQPRNRSNLVPNGGAPNSPPASNTPPPMSNTPPPPGATPPPPGLSAPPIGRRNRRHRSAACAAAT</sequence>
<evidence type="ECO:0000313" key="12">
    <source>
        <dbReference type="Proteomes" id="UP000298327"/>
    </source>
</evidence>
<dbReference type="Proteomes" id="UP000298327">
    <property type="component" value="Unassembled WGS sequence"/>
</dbReference>
<accession>A0A4Y9ZAJ9</accession>
<feature type="compositionally biased region" description="Low complexity" evidence="8">
    <location>
        <begin position="604"/>
        <end position="624"/>
    </location>
</feature>
<reference evidence="11 12" key="1">
    <citation type="submission" date="2019-02" db="EMBL/GenBank/DDBJ databases">
        <title>Genome sequencing of the rare red list fungi Dentipellis fragilis.</title>
        <authorList>
            <person name="Buettner E."/>
            <person name="Kellner H."/>
        </authorList>
    </citation>
    <scope>NUCLEOTIDE SEQUENCE [LARGE SCALE GENOMIC DNA]</scope>
    <source>
        <strain evidence="11 12">DSM 105465</strain>
    </source>
</reference>
<evidence type="ECO:0000256" key="3">
    <source>
        <dbReference type="ARBA" id="ARBA00022448"/>
    </source>
</evidence>
<feature type="compositionally biased region" description="Low complexity" evidence="8">
    <location>
        <begin position="183"/>
        <end position="211"/>
    </location>
</feature>
<dbReference type="PANTHER" id="PTHR13402">
    <property type="entry name" value="RGPR-RELATED"/>
    <property type="match status" value="1"/>
</dbReference>
<keyword evidence="12" id="KW-1185">Reference proteome</keyword>
<feature type="compositionally biased region" description="Polar residues" evidence="8">
    <location>
        <begin position="1645"/>
        <end position="1656"/>
    </location>
</feature>
<feature type="compositionally biased region" description="Low complexity" evidence="8">
    <location>
        <begin position="1424"/>
        <end position="1436"/>
    </location>
</feature>
<feature type="region of interest" description="Disordered" evidence="8">
    <location>
        <begin position="397"/>
        <end position="416"/>
    </location>
</feature>
<feature type="compositionally biased region" description="Polar residues" evidence="8">
    <location>
        <begin position="373"/>
        <end position="387"/>
    </location>
</feature>
<dbReference type="GO" id="GO:0016192">
    <property type="term" value="P:vesicle-mediated transport"/>
    <property type="evidence" value="ECO:0007669"/>
    <property type="project" value="UniProtKB-KW"/>
</dbReference>
<feature type="compositionally biased region" description="Polar residues" evidence="8">
    <location>
        <begin position="681"/>
        <end position="694"/>
    </location>
</feature>
<feature type="region of interest" description="Disordered" evidence="8">
    <location>
        <begin position="1587"/>
        <end position="1711"/>
    </location>
</feature>
<feature type="region of interest" description="Disordered" evidence="8">
    <location>
        <begin position="1"/>
        <end position="128"/>
    </location>
</feature>
<protein>
    <recommendedName>
        <fullName evidence="7">Protein transport protein sec16</fullName>
    </recommendedName>
</protein>
<dbReference type="GO" id="GO:0070973">
    <property type="term" value="P:protein localization to endoplasmic reticulum exit site"/>
    <property type="evidence" value="ECO:0007669"/>
    <property type="project" value="TreeGrafter"/>
</dbReference>
<feature type="compositionally biased region" description="Low complexity" evidence="8">
    <location>
        <begin position="576"/>
        <end position="589"/>
    </location>
</feature>
<evidence type="ECO:0000259" key="10">
    <source>
        <dbReference type="Pfam" id="PF12932"/>
    </source>
</evidence>
<feature type="compositionally biased region" description="Basic and acidic residues" evidence="8">
    <location>
        <begin position="1523"/>
        <end position="1536"/>
    </location>
</feature>
<dbReference type="EMBL" id="SEOQ01000062">
    <property type="protein sequence ID" value="TFY71190.1"/>
    <property type="molecule type" value="Genomic_DNA"/>
</dbReference>
<feature type="compositionally biased region" description="Polar residues" evidence="8">
    <location>
        <begin position="166"/>
        <end position="180"/>
    </location>
</feature>
<evidence type="ECO:0000256" key="4">
    <source>
        <dbReference type="ARBA" id="ARBA00022824"/>
    </source>
</evidence>
<feature type="compositionally biased region" description="Pro residues" evidence="8">
    <location>
        <begin position="1663"/>
        <end position="1691"/>
    </location>
</feature>
<evidence type="ECO:0000259" key="9">
    <source>
        <dbReference type="Pfam" id="PF12931"/>
    </source>
</evidence>
<dbReference type="Pfam" id="PF12932">
    <property type="entry name" value="Sec16"/>
    <property type="match status" value="1"/>
</dbReference>
<keyword evidence="7" id="KW-0472">Membrane</keyword>
<feature type="compositionally biased region" description="Polar residues" evidence="8">
    <location>
        <begin position="71"/>
        <end position="80"/>
    </location>
</feature>
<feature type="domain" description="Sec16 Sec23-binding" evidence="9">
    <location>
        <begin position="933"/>
        <end position="1272"/>
    </location>
</feature>
<feature type="compositionally biased region" description="Polar residues" evidence="8">
    <location>
        <begin position="647"/>
        <end position="659"/>
    </location>
</feature>
<dbReference type="GO" id="GO:0012507">
    <property type="term" value="C:ER to Golgi transport vesicle membrane"/>
    <property type="evidence" value="ECO:0007669"/>
    <property type="project" value="TreeGrafter"/>
</dbReference>
<dbReference type="InterPro" id="IPR024298">
    <property type="entry name" value="Sec16_Sec23-bd"/>
</dbReference>
<keyword evidence="3 7" id="KW-0813">Transport</keyword>
<dbReference type="GO" id="GO:0005789">
    <property type="term" value="C:endoplasmic reticulum membrane"/>
    <property type="evidence" value="ECO:0007669"/>
    <property type="project" value="UniProtKB-SubCell"/>
</dbReference>
<dbReference type="CDD" id="cd09233">
    <property type="entry name" value="ACE1-Sec16-like"/>
    <property type="match status" value="1"/>
</dbReference>
<comment type="subcellular location">
    <subcellularLocation>
        <location evidence="1">Endoplasmic reticulum membrane</location>
        <topology evidence="1">Peripheral membrane protein</topology>
        <orientation evidence="1">Cytoplasmic side</orientation>
    </subcellularLocation>
</comment>
<dbReference type="OrthoDB" id="8918678at2759"/>
<evidence type="ECO:0000256" key="2">
    <source>
        <dbReference type="ARBA" id="ARBA00005927"/>
    </source>
</evidence>
<keyword evidence="7" id="KW-0072">Autophagy</keyword>
<feature type="region of interest" description="Disordered" evidence="8">
    <location>
        <begin position="140"/>
        <end position="272"/>
    </location>
</feature>
<organism evidence="11 12">
    <name type="scientific">Dentipellis fragilis</name>
    <dbReference type="NCBI Taxonomy" id="205917"/>
    <lineage>
        <taxon>Eukaryota</taxon>
        <taxon>Fungi</taxon>
        <taxon>Dikarya</taxon>
        <taxon>Basidiomycota</taxon>
        <taxon>Agaricomycotina</taxon>
        <taxon>Agaricomycetes</taxon>
        <taxon>Russulales</taxon>
        <taxon>Hericiaceae</taxon>
        <taxon>Dentipellis</taxon>
    </lineage>
</organism>
<dbReference type="GO" id="GO:0070971">
    <property type="term" value="C:endoplasmic reticulum exit site"/>
    <property type="evidence" value="ECO:0007669"/>
    <property type="project" value="TreeGrafter"/>
</dbReference>
<feature type="compositionally biased region" description="Polar residues" evidence="8">
    <location>
        <begin position="1457"/>
        <end position="1471"/>
    </location>
</feature>
<feature type="region of interest" description="Disordered" evidence="8">
    <location>
        <begin position="478"/>
        <end position="507"/>
    </location>
</feature>
<dbReference type="GO" id="GO:0006914">
    <property type="term" value="P:autophagy"/>
    <property type="evidence" value="ECO:0007669"/>
    <property type="project" value="UniProtKB-KW"/>
</dbReference>
<comment type="similarity">
    <text evidence="2 7">Belongs to the SEC16 family.</text>
</comment>
<dbReference type="GO" id="GO:0015031">
    <property type="term" value="P:protein transport"/>
    <property type="evidence" value="ECO:0007669"/>
    <property type="project" value="UniProtKB-KW"/>
</dbReference>